<feature type="compositionally biased region" description="Basic residues" evidence="1">
    <location>
        <begin position="123"/>
        <end position="134"/>
    </location>
</feature>
<gene>
    <name evidence="2" type="ORF">Ciccas_006650</name>
</gene>
<dbReference type="Proteomes" id="UP001626550">
    <property type="component" value="Unassembled WGS sequence"/>
</dbReference>
<comment type="caution">
    <text evidence="2">The sequence shown here is derived from an EMBL/GenBank/DDBJ whole genome shotgun (WGS) entry which is preliminary data.</text>
</comment>
<reference evidence="2 3" key="1">
    <citation type="submission" date="2024-11" db="EMBL/GenBank/DDBJ databases">
        <title>Adaptive evolution of stress response genes in parasites aligns with host niche diversity.</title>
        <authorList>
            <person name="Hahn C."/>
            <person name="Resl P."/>
        </authorList>
    </citation>
    <scope>NUCLEOTIDE SEQUENCE [LARGE SCALE GENOMIC DNA]</scope>
    <source>
        <strain evidence="2">EGGRZ-B1_66</strain>
        <tissue evidence="2">Body</tissue>
    </source>
</reference>
<evidence type="ECO:0000313" key="3">
    <source>
        <dbReference type="Proteomes" id="UP001626550"/>
    </source>
</evidence>
<evidence type="ECO:0000256" key="1">
    <source>
        <dbReference type="SAM" id="MobiDB-lite"/>
    </source>
</evidence>
<feature type="compositionally biased region" description="Polar residues" evidence="1">
    <location>
        <begin position="109"/>
        <end position="120"/>
    </location>
</feature>
<name>A0ABD2Q553_9PLAT</name>
<feature type="region of interest" description="Disordered" evidence="1">
    <location>
        <begin position="68"/>
        <end position="95"/>
    </location>
</feature>
<evidence type="ECO:0000313" key="2">
    <source>
        <dbReference type="EMBL" id="KAL3314731.1"/>
    </source>
</evidence>
<feature type="compositionally biased region" description="Polar residues" evidence="1">
    <location>
        <begin position="83"/>
        <end position="95"/>
    </location>
</feature>
<feature type="region of interest" description="Disordered" evidence="1">
    <location>
        <begin position="109"/>
        <end position="136"/>
    </location>
</feature>
<accession>A0ABD2Q553</accession>
<protein>
    <submittedName>
        <fullName evidence="2">Uncharacterized protein</fullName>
    </submittedName>
</protein>
<sequence>MRSFLTDDSDEFLSDSFQKQVAGLKQGVTRKKRHKRFMKHVENEDETSKNKLPHAVKLQNQRMLKEKRLKKRLSKRTGLARAKNSSTAPSNAASVSDISSFAQVSQPLLGNSTFPSPTLNSPSKKKSRLAKRKSSQLARRILTTGELLQTLAAYTKPQLPSHGQDQEPFSQLTHFNDINSSLDLLGSQVVPANFGPKNKSQSDLLSVQHPSSMLIKTWSKHGVPLQAAIGYQEPEQVSRSKSTLYPHLQLYSYSLWHGIQVKKQLRNSGSLSMATHVQRQRSDAESIRKQIELFHFKAPSTTQDQ</sequence>
<feature type="compositionally biased region" description="Basic and acidic residues" evidence="1">
    <location>
        <begin position="39"/>
        <end position="49"/>
    </location>
</feature>
<feature type="region of interest" description="Disordered" evidence="1">
    <location>
        <begin position="23"/>
        <end position="55"/>
    </location>
</feature>
<organism evidence="2 3">
    <name type="scientific">Cichlidogyrus casuarinus</name>
    <dbReference type="NCBI Taxonomy" id="1844966"/>
    <lineage>
        <taxon>Eukaryota</taxon>
        <taxon>Metazoa</taxon>
        <taxon>Spiralia</taxon>
        <taxon>Lophotrochozoa</taxon>
        <taxon>Platyhelminthes</taxon>
        <taxon>Monogenea</taxon>
        <taxon>Monopisthocotylea</taxon>
        <taxon>Dactylogyridea</taxon>
        <taxon>Ancyrocephalidae</taxon>
        <taxon>Cichlidogyrus</taxon>
    </lineage>
</organism>
<keyword evidence="3" id="KW-1185">Reference proteome</keyword>
<proteinExistence type="predicted"/>
<feature type="compositionally biased region" description="Basic residues" evidence="1">
    <location>
        <begin position="28"/>
        <end position="38"/>
    </location>
</feature>
<dbReference type="AlphaFoldDB" id="A0ABD2Q553"/>
<dbReference type="EMBL" id="JBJKFK010000921">
    <property type="protein sequence ID" value="KAL3314731.1"/>
    <property type="molecule type" value="Genomic_DNA"/>
</dbReference>